<keyword evidence="6" id="KW-0813">Transport</keyword>
<dbReference type="KEGG" id="gsh:117347797"/>
<evidence type="ECO:0000256" key="13">
    <source>
        <dbReference type="ARBA" id="ARBA00023136"/>
    </source>
</evidence>
<keyword evidence="10" id="KW-0249">Electron transport</keyword>
<evidence type="ECO:0000313" key="16">
    <source>
        <dbReference type="Proteomes" id="UP000515159"/>
    </source>
</evidence>
<dbReference type="InParanoid" id="A0A6P8PHG8"/>
<protein>
    <recommendedName>
        <fullName evidence="5">NADH dehydrogenase [ubiquinone] 1 beta subcomplex subunit 1</fullName>
    </recommendedName>
    <alternativeName>
        <fullName evidence="15">Complex I-MNLL</fullName>
    </alternativeName>
    <alternativeName>
        <fullName evidence="14">NADH-ubiquinone oxidoreductase MNLL subunit</fullName>
    </alternativeName>
</protein>
<evidence type="ECO:0000256" key="10">
    <source>
        <dbReference type="ARBA" id="ARBA00022982"/>
    </source>
</evidence>
<evidence type="ECO:0000256" key="2">
    <source>
        <dbReference type="ARBA" id="ARBA00004298"/>
    </source>
</evidence>
<accession>A0A6P8PHG8</accession>
<dbReference type="PANTHER" id="PTHR15222:SF2">
    <property type="entry name" value="NADH DEHYDROGENASE [UBIQUINONE] 1 BETA SUBCOMPLEX SUBUNIT 1"/>
    <property type="match status" value="1"/>
</dbReference>
<keyword evidence="16" id="KW-1185">Reference proteome</keyword>
<reference evidence="17" key="1">
    <citation type="submission" date="2025-08" db="UniProtKB">
        <authorList>
            <consortium name="RefSeq"/>
        </authorList>
    </citation>
    <scope>IDENTIFICATION</scope>
</reference>
<evidence type="ECO:0000256" key="6">
    <source>
        <dbReference type="ARBA" id="ARBA00022448"/>
    </source>
</evidence>
<evidence type="ECO:0000256" key="14">
    <source>
        <dbReference type="ARBA" id="ARBA00030377"/>
    </source>
</evidence>
<evidence type="ECO:0000256" key="8">
    <source>
        <dbReference type="ARBA" id="ARBA00022692"/>
    </source>
</evidence>
<keyword evidence="13" id="KW-0472">Membrane</keyword>
<keyword evidence="9" id="KW-0999">Mitochondrion inner membrane</keyword>
<evidence type="ECO:0000256" key="11">
    <source>
        <dbReference type="ARBA" id="ARBA00022989"/>
    </source>
</evidence>
<dbReference type="FunCoup" id="A0A6P8PHG8">
    <property type="interactions" value="592"/>
</dbReference>
<organism evidence="16 17">
    <name type="scientific">Geotrypetes seraphini</name>
    <name type="common">Gaboon caecilian</name>
    <name type="synonym">Caecilia seraphini</name>
    <dbReference type="NCBI Taxonomy" id="260995"/>
    <lineage>
        <taxon>Eukaryota</taxon>
        <taxon>Metazoa</taxon>
        <taxon>Chordata</taxon>
        <taxon>Craniata</taxon>
        <taxon>Vertebrata</taxon>
        <taxon>Euteleostomi</taxon>
        <taxon>Amphibia</taxon>
        <taxon>Gymnophiona</taxon>
        <taxon>Geotrypetes</taxon>
    </lineage>
</organism>
<name>A0A6P8PHG8_GEOSA</name>
<evidence type="ECO:0000256" key="1">
    <source>
        <dbReference type="ARBA" id="ARBA00003335"/>
    </source>
</evidence>
<keyword evidence="12" id="KW-0496">Mitochondrion</keyword>
<evidence type="ECO:0000256" key="4">
    <source>
        <dbReference type="ARBA" id="ARBA00011533"/>
    </source>
</evidence>
<comment type="subcellular location">
    <subcellularLocation>
        <location evidence="2">Mitochondrion inner membrane</location>
        <topology evidence="2">Single-pass membrane protein</topology>
        <orientation evidence="2">Matrix side</orientation>
    </subcellularLocation>
</comment>
<evidence type="ECO:0000256" key="5">
    <source>
        <dbReference type="ARBA" id="ARBA00018678"/>
    </source>
</evidence>
<evidence type="ECO:0000256" key="3">
    <source>
        <dbReference type="ARBA" id="ARBA00007393"/>
    </source>
</evidence>
<dbReference type="InterPro" id="IPR012575">
    <property type="entry name" value="NDUB1"/>
</dbReference>
<dbReference type="RefSeq" id="XP_033775071.1">
    <property type="nucleotide sequence ID" value="XM_033919180.1"/>
</dbReference>
<comment type="similarity">
    <text evidence="3">Belongs to the complex I NDUFB1 subunit family.</text>
</comment>
<dbReference type="OrthoDB" id="9923602at2759"/>
<keyword evidence="7" id="KW-0679">Respiratory chain</keyword>
<keyword evidence="8" id="KW-0812">Transmembrane</keyword>
<evidence type="ECO:0000313" key="17">
    <source>
        <dbReference type="RefSeq" id="XP_033775071.1"/>
    </source>
</evidence>
<comment type="function">
    <text evidence="1">Accessory subunit of the mitochondrial membrane respiratory chain NADH dehydrogenase (Complex I) that is believed not to be involved in catalysis. Complex I functions in the transfer of electrons from NADH to the respiratory chain. The immediate electron acceptor for the enzyme is believed to be ubiquinone.</text>
</comment>
<evidence type="ECO:0000256" key="12">
    <source>
        <dbReference type="ARBA" id="ARBA00023128"/>
    </source>
</evidence>
<gene>
    <name evidence="17" type="primary">LOC117347797</name>
</gene>
<proteinExistence type="inferred from homology"/>
<sequence length="58" mass="6865">MVNIIGVVGEHWTNVLVPLGFVIGWYWDKKNDEKLTAFRNKSLLFKRDLKPGEEFTWK</sequence>
<evidence type="ECO:0000256" key="9">
    <source>
        <dbReference type="ARBA" id="ARBA00022792"/>
    </source>
</evidence>
<dbReference type="Proteomes" id="UP000515159">
    <property type="component" value="Chromosome 13"/>
</dbReference>
<dbReference type="GO" id="GO:0005743">
    <property type="term" value="C:mitochondrial inner membrane"/>
    <property type="evidence" value="ECO:0007669"/>
    <property type="project" value="UniProtKB-SubCell"/>
</dbReference>
<evidence type="ECO:0000256" key="15">
    <source>
        <dbReference type="ARBA" id="ARBA00033364"/>
    </source>
</evidence>
<keyword evidence="11" id="KW-1133">Transmembrane helix</keyword>
<dbReference type="PANTHER" id="PTHR15222">
    <property type="entry name" value="NADH DEHYDROGENASE [UBIQUINONE] 1 BETA SUBCOMPLEX SUBUNIT 1"/>
    <property type="match status" value="1"/>
</dbReference>
<dbReference type="GeneID" id="117347797"/>
<dbReference type="Pfam" id="PF08040">
    <property type="entry name" value="NADH_oxidored"/>
    <property type="match status" value="1"/>
</dbReference>
<dbReference type="AlphaFoldDB" id="A0A6P8PHG8"/>
<evidence type="ECO:0000256" key="7">
    <source>
        <dbReference type="ARBA" id="ARBA00022660"/>
    </source>
</evidence>
<comment type="subunit">
    <text evidence="4">Complex I is composed of 45 different subunits.</text>
</comment>